<accession>A0A841GQU3</accession>
<organism evidence="1 2">
    <name type="scientific">Thermosipho japonicus</name>
    <dbReference type="NCBI Taxonomy" id="90323"/>
    <lineage>
        <taxon>Bacteria</taxon>
        <taxon>Thermotogati</taxon>
        <taxon>Thermotogota</taxon>
        <taxon>Thermotogae</taxon>
        <taxon>Thermotogales</taxon>
        <taxon>Fervidobacteriaceae</taxon>
        <taxon>Thermosipho</taxon>
    </lineage>
</organism>
<dbReference type="InterPro" id="IPR011044">
    <property type="entry name" value="Quino_amine_DH_bsu"/>
</dbReference>
<gene>
    <name evidence="1" type="ORF">HNP65_000200</name>
</gene>
<sequence length="311" mass="36837">MQKIFLLILLTINTLIFPFYTGLKYTFRNTQFENYIVLTSSIERKVYIYDLETNKLKYLFNNVGVYPAISYTDKNNLFIVDTVGKEIILIDLKKQKKYIKRLEHRPLFYNRINDIIYILDSEGNLFGYDFNLNLVHYHKFVSRPNYFYFYKSKPLGLYIWNNNIDFEYQGKIYNYNLATPSLLVENFIIDTRGGNILEIDKKKVYKSEPYISFAIIWNKKLYFGSMFSNTIYNIESGKIEEVARLNYQPTYAKVINDKLYILSASNNKLIIFDNKTTQEFETGDFPIEIFSYNGKIAVVCAENGEINIFEF</sequence>
<dbReference type="EMBL" id="JACHEX010000001">
    <property type="protein sequence ID" value="MBB6061778.1"/>
    <property type="molecule type" value="Genomic_DNA"/>
</dbReference>
<dbReference type="AlphaFoldDB" id="A0A841GQU3"/>
<name>A0A841GQU3_9BACT</name>
<dbReference type="Proteomes" id="UP000555828">
    <property type="component" value="Unassembled WGS sequence"/>
</dbReference>
<comment type="caution">
    <text evidence="1">The sequence shown here is derived from an EMBL/GenBank/DDBJ whole genome shotgun (WGS) entry which is preliminary data.</text>
</comment>
<proteinExistence type="predicted"/>
<evidence type="ECO:0000313" key="1">
    <source>
        <dbReference type="EMBL" id="MBB6061778.1"/>
    </source>
</evidence>
<evidence type="ECO:0000313" key="2">
    <source>
        <dbReference type="Proteomes" id="UP000555828"/>
    </source>
</evidence>
<reference evidence="1 2" key="1">
    <citation type="submission" date="2020-08" db="EMBL/GenBank/DDBJ databases">
        <title>Genomic Encyclopedia of Type Strains, Phase IV (KMG-IV): sequencing the most valuable type-strain genomes for metagenomic binning, comparative biology and taxonomic classification.</title>
        <authorList>
            <person name="Goeker M."/>
        </authorList>
    </citation>
    <scope>NUCLEOTIDE SEQUENCE [LARGE SCALE GENOMIC DNA]</scope>
    <source>
        <strain evidence="1 2">DSM 13481</strain>
    </source>
</reference>
<dbReference type="RefSeq" id="WP_184618542.1">
    <property type="nucleotide sequence ID" value="NZ_JACHEX010000001.1"/>
</dbReference>
<dbReference type="SUPFAM" id="SSF50969">
    <property type="entry name" value="YVTN repeat-like/Quinoprotein amine dehydrogenase"/>
    <property type="match status" value="1"/>
</dbReference>
<keyword evidence="2" id="KW-1185">Reference proteome</keyword>
<protein>
    <submittedName>
        <fullName evidence="1">WD40 repeat protein</fullName>
    </submittedName>
</protein>